<dbReference type="AlphaFoldDB" id="A0A1G2LSD2"/>
<proteinExistence type="predicted"/>
<accession>A0A1G2LSD2</accession>
<sequence length="222" mass="24126">MEIKDFSYYFDLSRFAHKSLFERCGYIFDFLKFLPEYLEKNLKPATEGVVMPGAFVGEKVFLGKGTVVQPGAWIMGPAIIGENCEIRHGAFVGANVIAGNNVVIGHASEVGNSVFLDGARAPHFAFVGHSILGNKVNLGAGTKISNFKVTGSEVVIAGVKTGLEKFGVIIGDDSSLGCNTVTQPATFLGKKVYCYPNMLLRGFVPSETILKLRQEQEQDRVR</sequence>
<dbReference type="Pfam" id="PF25087">
    <property type="entry name" value="GMPPB_C"/>
    <property type="match status" value="1"/>
</dbReference>
<organism evidence="4 5">
    <name type="scientific">Candidatus Sungbacteria bacterium RIFCSPLOWO2_12_FULL_41_11</name>
    <dbReference type="NCBI Taxonomy" id="1802286"/>
    <lineage>
        <taxon>Bacteria</taxon>
        <taxon>Candidatus Sungiibacteriota</taxon>
    </lineage>
</organism>
<keyword evidence="1" id="KW-0808">Transferase</keyword>
<dbReference type="PANTHER" id="PTHR43584:SF8">
    <property type="entry name" value="N-ACETYLMURAMATE ALPHA-1-PHOSPHATE URIDYLYLTRANSFERASE"/>
    <property type="match status" value="1"/>
</dbReference>
<dbReference type="InterPro" id="IPR050065">
    <property type="entry name" value="GlmU-like"/>
</dbReference>
<reference evidence="4 5" key="1">
    <citation type="journal article" date="2016" name="Nat. Commun.">
        <title>Thousands of microbial genomes shed light on interconnected biogeochemical processes in an aquifer system.</title>
        <authorList>
            <person name="Anantharaman K."/>
            <person name="Brown C.T."/>
            <person name="Hug L.A."/>
            <person name="Sharon I."/>
            <person name="Castelle C.J."/>
            <person name="Probst A.J."/>
            <person name="Thomas B.C."/>
            <person name="Singh A."/>
            <person name="Wilkins M.J."/>
            <person name="Karaoz U."/>
            <person name="Brodie E.L."/>
            <person name="Williams K.H."/>
            <person name="Hubbard S.S."/>
            <person name="Banfield J.F."/>
        </authorList>
    </citation>
    <scope>NUCLEOTIDE SEQUENCE [LARGE SCALE GENOMIC DNA]</scope>
</reference>
<name>A0A1G2LSD2_9BACT</name>
<dbReference type="SUPFAM" id="SSF51161">
    <property type="entry name" value="Trimeric LpxA-like enzymes"/>
    <property type="match status" value="1"/>
</dbReference>
<dbReference type="EMBL" id="MHQY01000018">
    <property type="protein sequence ID" value="OHA13701.1"/>
    <property type="molecule type" value="Genomic_DNA"/>
</dbReference>
<evidence type="ECO:0000313" key="5">
    <source>
        <dbReference type="Proteomes" id="UP000177171"/>
    </source>
</evidence>
<dbReference type="Gene3D" id="2.160.10.10">
    <property type="entry name" value="Hexapeptide repeat proteins"/>
    <property type="match status" value="1"/>
</dbReference>
<comment type="caution">
    <text evidence="4">The sequence shown here is derived from an EMBL/GenBank/DDBJ whole genome shotgun (WGS) entry which is preliminary data.</text>
</comment>
<dbReference type="Proteomes" id="UP000177171">
    <property type="component" value="Unassembled WGS sequence"/>
</dbReference>
<protein>
    <recommendedName>
        <fullName evidence="3">Mannose-1-phosphate guanyltransferase C-terminal domain-containing protein</fullName>
    </recommendedName>
</protein>
<dbReference type="InterPro" id="IPR056729">
    <property type="entry name" value="GMPPB_C"/>
</dbReference>
<keyword evidence="2" id="KW-0012">Acyltransferase</keyword>
<evidence type="ECO:0000256" key="1">
    <source>
        <dbReference type="ARBA" id="ARBA00022679"/>
    </source>
</evidence>
<dbReference type="GO" id="GO:0016746">
    <property type="term" value="F:acyltransferase activity"/>
    <property type="evidence" value="ECO:0007669"/>
    <property type="project" value="UniProtKB-KW"/>
</dbReference>
<dbReference type="GO" id="GO:0016779">
    <property type="term" value="F:nucleotidyltransferase activity"/>
    <property type="evidence" value="ECO:0007669"/>
    <property type="project" value="UniProtKB-ARBA"/>
</dbReference>
<evidence type="ECO:0000313" key="4">
    <source>
        <dbReference type="EMBL" id="OHA13701.1"/>
    </source>
</evidence>
<evidence type="ECO:0000256" key="2">
    <source>
        <dbReference type="ARBA" id="ARBA00023315"/>
    </source>
</evidence>
<dbReference type="PANTHER" id="PTHR43584">
    <property type="entry name" value="NUCLEOTIDYL TRANSFERASE"/>
    <property type="match status" value="1"/>
</dbReference>
<feature type="domain" description="Mannose-1-phosphate guanyltransferase C-terminal" evidence="3">
    <location>
        <begin position="74"/>
        <end position="157"/>
    </location>
</feature>
<dbReference type="InterPro" id="IPR011004">
    <property type="entry name" value="Trimer_LpxA-like_sf"/>
</dbReference>
<gene>
    <name evidence="4" type="ORF">A3G49_04840</name>
</gene>
<evidence type="ECO:0000259" key="3">
    <source>
        <dbReference type="Pfam" id="PF25087"/>
    </source>
</evidence>